<evidence type="ECO:0000259" key="9">
    <source>
        <dbReference type="PROSITE" id="PS50042"/>
    </source>
</evidence>
<evidence type="ECO:0000256" key="3">
    <source>
        <dbReference type="ARBA" id="ARBA00022566"/>
    </source>
</evidence>
<evidence type="ECO:0000256" key="7">
    <source>
        <dbReference type="ARBA" id="ARBA00067959"/>
    </source>
</evidence>
<feature type="binding site" evidence="8">
    <location>
        <position position="335"/>
    </location>
    <ligand>
        <name>3',5'-cyclic AMP</name>
        <dbReference type="ChEBI" id="CHEBI:58165"/>
        <label>2</label>
    </ligand>
</feature>
<dbReference type="FunFam" id="2.60.120.10:FF:000108">
    <property type="entry name" value="cAMP-dependent protein kinase type II regulatory subunit"/>
    <property type="match status" value="1"/>
</dbReference>
<dbReference type="SUPFAM" id="SSF47391">
    <property type="entry name" value="Dimerization-anchoring domain of cAMP-dependent PK regulatory subunit"/>
    <property type="match status" value="1"/>
</dbReference>
<feature type="domain" description="Cyclic nucleotide-binding" evidence="9">
    <location>
        <begin position="132"/>
        <end position="253"/>
    </location>
</feature>
<evidence type="ECO:0000256" key="1">
    <source>
        <dbReference type="ARBA" id="ARBA00005753"/>
    </source>
</evidence>
<keyword evidence="5 8" id="KW-0547">Nucleotide-binding</keyword>
<dbReference type="InterPro" id="IPR000595">
    <property type="entry name" value="cNMP-bd_dom"/>
</dbReference>
<feature type="binding site" evidence="8">
    <location>
        <position position="203"/>
    </location>
    <ligand>
        <name>3',5'-cyclic AMP</name>
        <dbReference type="ChEBI" id="CHEBI:58165"/>
        <label>1</label>
    </ligand>
</feature>
<reference evidence="10" key="1">
    <citation type="submission" date="2020-03" db="EMBL/GenBank/DDBJ databases">
        <title>Transcriptomic Profiling of the Digestive Tract of the Rat Flea, Xenopsylla cheopis, Following Blood Feeding and Infection with Yersinia pestis.</title>
        <authorList>
            <person name="Bland D.M."/>
            <person name="Martens C.A."/>
            <person name="Virtaneva K."/>
            <person name="Kanakabandi K."/>
            <person name="Long D."/>
            <person name="Rosenke R."/>
            <person name="Saturday G.A."/>
            <person name="Hoyt F.H."/>
            <person name="Bruno D.P."/>
            <person name="Ribeiro J.M.C."/>
            <person name="Hinnebusch J."/>
        </authorList>
    </citation>
    <scope>NUCLEOTIDE SEQUENCE</scope>
</reference>
<organism evidence="10">
    <name type="scientific">Xenopsylla cheopis</name>
    <name type="common">Oriental rat flea</name>
    <name type="synonym">Pulex cheopis</name>
    <dbReference type="NCBI Taxonomy" id="163159"/>
    <lineage>
        <taxon>Eukaryota</taxon>
        <taxon>Metazoa</taxon>
        <taxon>Ecdysozoa</taxon>
        <taxon>Arthropoda</taxon>
        <taxon>Hexapoda</taxon>
        <taxon>Insecta</taxon>
        <taxon>Pterygota</taxon>
        <taxon>Neoptera</taxon>
        <taxon>Endopterygota</taxon>
        <taxon>Siphonaptera</taxon>
        <taxon>Pulicidae</taxon>
        <taxon>Xenopsyllinae</taxon>
        <taxon>Xenopsylla</taxon>
    </lineage>
</organism>
<dbReference type="SUPFAM" id="SSF51206">
    <property type="entry name" value="cAMP-binding domain-like"/>
    <property type="match status" value="2"/>
</dbReference>
<dbReference type="PANTHER" id="PTHR11635">
    <property type="entry name" value="CAMP-DEPENDENT PROTEIN KINASE REGULATORY CHAIN"/>
    <property type="match status" value="1"/>
</dbReference>
<feature type="domain" description="Cyclic nucleotide-binding" evidence="9">
    <location>
        <begin position="256"/>
        <end position="376"/>
    </location>
</feature>
<dbReference type="GO" id="GO:0004862">
    <property type="term" value="F:cAMP-dependent protein kinase inhibitor activity"/>
    <property type="evidence" value="ECO:0007669"/>
    <property type="project" value="TreeGrafter"/>
</dbReference>
<keyword evidence="2" id="KW-0597">Phosphoprotein</keyword>
<dbReference type="Pfam" id="PF00027">
    <property type="entry name" value="cNMP_binding"/>
    <property type="match status" value="2"/>
</dbReference>
<protein>
    <recommendedName>
        <fullName evidence="7">cAMP-dependent protein kinase type II regulatory subunit</fullName>
    </recommendedName>
</protein>
<dbReference type="FunFam" id="2.60.120.10:FF:000017">
    <property type="entry name" value="cAMP-dependent protein kinase type II regulatory subunit"/>
    <property type="match status" value="1"/>
</dbReference>
<dbReference type="AlphaFoldDB" id="A0A6M2DE92"/>
<dbReference type="PRINTS" id="PR00103">
    <property type="entry name" value="CAMPKINASE"/>
</dbReference>
<dbReference type="InterPro" id="IPR018488">
    <property type="entry name" value="cNMP-bd_CS"/>
</dbReference>
<dbReference type="PROSITE" id="PS00889">
    <property type="entry name" value="CNMP_BINDING_2"/>
    <property type="match status" value="2"/>
</dbReference>
<proteinExistence type="inferred from homology"/>
<evidence type="ECO:0000256" key="8">
    <source>
        <dbReference type="PIRSR" id="PIRSR000548-1"/>
    </source>
</evidence>
<dbReference type="InterPro" id="IPR014710">
    <property type="entry name" value="RmlC-like_jellyroll"/>
</dbReference>
<sequence>MSFSTAKRDNARTGQKVQVPDDLRDLLLEFTISYLLEQPGDIVDYAVQFFTRMQENRNSTMGASAMPSSPEESIISQEEEPPVARFNVRRKSVFAETYNPEDDDEDDGAKCIFPKSDEQRNRLAESVKNILLFRALDKEQMQDVLDAMFEKKVVAGDYIIQQGDDGDNFYVIENGVFQAFVKTDSGSEPKLIHTYENSGSFGELALLYNMPRAATIQAFTDGALWAMDRLTFRRILLKSAFKKRKMYESLLDSVPMLKTLQPYERMNLADALAPKTYSKGDLIIKQGDAADGMYFIEDGIVNITILGETGSEVEINKVGKGGYFGELALVTHRPRAASAYAAQDLKLAFLDVEAFERLLGPCMDLMKRNIDDYEDQLLKIFGSKTNISDVR</sequence>
<dbReference type="InterPro" id="IPR012198">
    <property type="entry name" value="cAMP_dep_PK_reg_su"/>
</dbReference>
<evidence type="ECO:0000256" key="2">
    <source>
        <dbReference type="ARBA" id="ARBA00022553"/>
    </source>
</evidence>
<dbReference type="EMBL" id="GIIL01000234">
    <property type="protein sequence ID" value="NOV43960.1"/>
    <property type="molecule type" value="Transcribed_RNA"/>
</dbReference>
<evidence type="ECO:0000256" key="5">
    <source>
        <dbReference type="ARBA" id="ARBA00022741"/>
    </source>
</evidence>
<evidence type="ECO:0000256" key="6">
    <source>
        <dbReference type="ARBA" id="ARBA00023149"/>
    </source>
</evidence>
<dbReference type="PROSITE" id="PS00888">
    <property type="entry name" value="CNMP_BINDING_1"/>
    <property type="match status" value="2"/>
</dbReference>
<dbReference type="CDD" id="cd12099">
    <property type="entry name" value="DD_RII_PKA"/>
    <property type="match status" value="1"/>
</dbReference>
<dbReference type="SMART" id="SM00100">
    <property type="entry name" value="cNMP"/>
    <property type="match status" value="2"/>
</dbReference>
<evidence type="ECO:0000256" key="4">
    <source>
        <dbReference type="ARBA" id="ARBA00022737"/>
    </source>
</evidence>
<dbReference type="PROSITE" id="PS50042">
    <property type="entry name" value="CNMP_BINDING_3"/>
    <property type="match status" value="2"/>
</dbReference>
<comment type="similarity">
    <text evidence="1">Belongs to the cAMP-dependent kinase regulatory chain family.</text>
</comment>
<name>A0A6M2DE92_XENCH</name>
<dbReference type="CDD" id="cd00038">
    <property type="entry name" value="CAP_ED"/>
    <property type="match status" value="2"/>
</dbReference>
<dbReference type="InterPro" id="IPR018490">
    <property type="entry name" value="cNMP-bd_dom_sf"/>
</dbReference>
<dbReference type="PANTHER" id="PTHR11635:SF152">
    <property type="entry name" value="CAMP-DEPENDENT PROTEIN KINASE TYPE I REGULATORY SUBUNIT-RELATED"/>
    <property type="match status" value="1"/>
</dbReference>
<dbReference type="GO" id="GO:0030552">
    <property type="term" value="F:cAMP binding"/>
    <property type="evidence" value="ECO:0007669"/>
    <property type="project" value="UniProtKB-KW"/>
</dbReference>
<keyword evidence="6 8" id="KW-0114">cAMP</keyword>
<dbReference type="GO" id="GO:0005829">
    <property type="term" value="C:cytosol"/>
    <property type="evidence" value="ECO:0007669"/>
    <property type="project" value="TreeGrafter"/>
</dbReference>
<feature type="binding site" evidence="8">
    <location>
        <position position="212"/>
    </location>
    <ligand>
        <name>3',5'-cyclic AMP</name>
        <dbReference type="ChEBI" id="CHEBI:58165"/>
        <label>1</label>
    </ligand>
</feature>
<dbReference type="InterPro" id="IPR050503">
    <property type="entry name" value="cAMP-dep_PK_reg_su-like"/>
</dbReference>
<accession>A0A6M2DE92</accession>
<evidence type="ECO:0000313" key="10">
    <source>
        <dbReference type="EMBL" id="NOV43960.1"/>
    </source>
</evidence>
<dbReference type="Gene3D" id="2.60.120.10">
    <property type="entry name" value="Jelly Rolls"/>
    <property type="match status" value="2"/>
</dbReference>
<dbReference type="GO" id="GO:0034236">
    <property type="term" value="F:protein kinase A catalytic subunit binding"/>
    <property type="evidence" value="ECO:0007669"/>
    <property type="project" value="TreeGrafter"/>
</dbReference>
<dbReference type="GO" id="GO:0005952">
    <property type="term" value="C:cAMP-dependent protein kinase complex"/>
    <property type="evidence" value="ECO:0007669"/>
    <property type="project" value="InterPro"/>
</dbReference>
<keyword evidence="3 8" id="KW-0116">cAMP-binding</keyword>
<feature type="binding site" evidence="8">
    <location>
        <position position="326"/>
    </location>
    <ligand>
        <name>3',5'-cyclic AMP</name>
        <dbReference type="ChEBI" id="CHEBI:58165"/>
        <label>2</label>
    </ligand>
</feature>
<keyword evidence="4" id="KW-0677">Repeat</keyword>
<dbReference type="PIRSF" id="PIRSF000548">
    <property type="entry name" value="PK_regulatory"/>
    <property type="match status" value="1"/>
</dbReference>
<dbReference type="Gene3D" id="1.20.890.10">
    <property type="entry name" value="cAMP-dependent protein kinase regulatory subunit, dimerization-anchoring domain"/>
    <property type="match status" value="1"/>
</dbReference>